<dbReference type="PANTHER" id="PTHR23098:SF23">
    <property type="entry name" value="MYB-RELATED TRANSCRIPTION FACTOR, PARTNER OF PROFILIN-LIKE ISOFORM X2-RELATED"/>
    <property type="match status" value="1"/>
</dbReference>
<dbReference type="Proteomes" id="UP001066276">
    <property type="component" value="Chromosome 9"/>
</dbReference>
<evidence type="ECO:0000259" key="1">
    <source>
        <dbReference type="Pfam" id="PF13873"/>
    </source>
</evidence>
<dbReference type="PANTHER" id="PTHR23098">
    <property type="entry name" value="AGAP001331-PA-RELATED"/>
    <property type="match status" value="1"/>
</dbReference>
<proteinExistence type="predicted"/>
<protein>
    <recommendedName>
        <fullName evidence="1">Myb/SANT-like DNA-binding domain-containing protein</fullName>
    </recommendedName>
</protein>
<feature type="domain" description="Myb/SANT-like DNA-binding" evidence="1">
    <location>
        <begin position="8"/>
        <end position="76"/>
    </location>
</feature>
<evidence type="ECO:0000313" key="2">
    <source>
        <dbReference type="EMBL" id="KAJ1107433.1"/>
    </source>
</evidence>
<dbReference type="AlphaFoldDB" id="A0AAV7MZI3"/>
<dbReference type="EMBL" id="JANPWB010000013">
    <property type="protein sequence ID" value="KAJ1107433.1"/>
    <property type="molecule type" value="Genomic_DNA"/>
</dbReference>
<dbReference type="InterPro" id="IPR028002">
    <property type="entry name" value="Myb_DNA-bind_5"/>
</dbReference>
<dbReference type="Pfam" id="PF13873">
    <property type="entry name" value="Myb_DNA-bind_5"/>
    <property type="match status" value="1"/>
</dbReference>
<comment type="caution">
    <text evidence="2">The sequence shown here is derived from an EMBL/GenBank/DDBJ whole genome shotgun (WGS) entry which is preliminary data.</text>
</comment>
<dbReference type="GO" id="GO:0005634">
    <property type="term" value="C:nucleus"/>
    <property type="evidence" value="ECO:0007669"/>
    <property type="project" value="TreeGrafter"/>
</dbReference>
<evidence type="ECO:0000313" key="3">
    <source>
        <dbReference type="Proteomes" id="UP001066276"/>
    </source>
</evidence>
<sequence>MARVTGERAPAFTAMELERLVDGVLPQYRMLYGPLDQQVSAHQKKSIWRTIARDLRTLGVYGRRSTHCCKRLEDLRR</sequence>
<name>A0AAV7MZI3_PLEWA</name>
<gene>
    <name evidence="2" type="ORF">NDU88_004823</name>
</gene>
<accession>A0AAV7MZI3</accession>
<reference evidence="2" key="1">
    <citation type="journal article" date="2022" name="bioRxiv">
        <title>Sequencing and chromosome-scale assembly of the giantPleurodeles waltlgenome.</title>
        <authorList>
            <person name="Brown T."/>
            <person name="Elewa A."/>
            <person name="Iarovenko S."/>
            <person name="Subramanian E."/>
            <person name="Araus A.J."/>
            <person name="Petzold A."/>
            <person name="Susuki M."/>
            <person name="Suzuki K.-i.T."/>
            <person name="Hayashi T."/>
            <person name="Toyoda A."/>
            <person name="Oliveira C."/>
            <person name="Osipova E."/>
            <person name="Leigh N.D."/>
            <person name="Simon A."/>
            <person name="Yun M.H."/>
        </authorList>
    </citation>
    <scope>NUCLEOTIDE SEQUENCE</scope>
    <source>
        <strain evidence="2">20211129_DDA</strain>
        <tissue evidence="2">Liver</tissue>
    </source>
</reference>
<keyword evidence="3" id="KW-1185">Reference proteome</keyword>
<organism evidence="2 3">
    <name type="scientific">Pleurodeles waltl</name>
    <name type="common">Iberian ribbed newt</name>
    <dbReference type="NCBI Taxonomy" id="8319"/>
    <lineage>
        <taxon>Eukaryota</taxon>
        <taxon>Metazoa</taxon>
        <taxon>Chordata</taxon>
        <taxon>Craniata</taxon>
        <taxon>Vertebrata</taxon>
        <taxon>Euteleostomi</taxon>
        <taxon>Amphibia</taxon>
        <taxon>Batrachia</taxon>
        <taxon>Caudata</taxon>
        <taxon>Salamandroidea</taxon>
        <taxon>Salamandridae</taxon>
        <taxon>Pleurodelinae</taxon>
        <taxon>Pleurodeles</taxon>
    </lineage>
</organism>